<evidence type="ECO:0000313" key="4">
    <source>
        <dbReference type="Proteomes" id="UP000023152"/>
    </source>
</evidence>
<organism evidence="3 4">
    <name type="scientific">Reticulomyxa filosa</name>
    <dbReference type="NCBI Taxonomy" id="46433"/>
    <lineage>
        <taxon>Eukaryota</taxon>
        <taxon>Sar</taxon>
        <taxon>Rhizaria</taxon>
        <taxon>Retaria</taxon>
        <taxon>Foraminifera</taxon>
        <taxon>Monothalamids</taxon>
        <taxon>Reticulomyxidae</taxon>
        <taxon>Reticulomyxa</taxon>
    </lineage>
</organism>
<sequence>MLLQRKNFPKTVSNRAHLTSAKGKKVSGWSVSEVGLMLCICVGYIVLLLVYFSVMSNNPIEAISTLLSIPQPINMTLYQQSNPYPTLSQDRLVTNLSECHVTVWKHYHIVGLFNTGTNAFKGVAPQNCVPQPLINANNRTIPNNKSEFFTVLEPTEWWKHNLLNLAIINKQQHYQILGVVLIKDPLTWFKSVCKAPYALRQQIVQWKQFRTHCPNGLKQFSSVRIRFNFMREYLSNNRTCIYHANMKHISTLSCLGIDITALNSTGNIEHVTFANLFNPKNVQSVSFLKRNPQILEWVEFKSLVHFWNEWYERYLYGFFQHPVSELEPGQKVEPISKSEPETKTERRQKTDDTSFLFHAHCIFIRFEDFLFRTKELNSIFCQQCTHGFPSVNRKQQMFSNARIYDTKNDFVFMDEPSKIHGRPRSRETALKTFSDKNYRFSKYSKDDLIYIHKHVNWDLMRTFGYEFDLKEAIDIVSRFSRSNAEN</sequence>
<comment type="caution">
    <text evidence="3">The sequence shown here is derived from an EMBL/GenBank/DDBJ whole genome shotgun (WGS) entry which is preliminary data.</text>
</comment>
<proteinExistence type="predicted"/>
<dbReference type="AlphaFoldDB" id="X6NYC4"/>
<feature type="transmembrane region" description="Helical" evidence="2">
    <location>
        <begin position="34"/>
        <end position="54"/>
    </location>
</feature>
<keyword evidence="2" id="KW-1133">Transmembrane helix</keyword>
<dbReference type="Proteomes" id="UP000023152">
    <property type="component" value="Unassembled WGS sequence"/>
</dbReference>
<evidence type="ECO:0000313" key="3">
    <source>
        <dbReference type="EMBL" id="ETO30834.1"/>
    </source>
</evidence>
<reference evidence="3 4" key="1">
    <citation type="journal article" date="2013" name="Curr. Biol.">
        <title>The Genome of the Foraminiferan Reticulomyxa filosa.</title>
        <authorList>
            <person name="Glockner G."/>
            <person name="Hulsmann N."/>
            <person name="Schleicher M."/>
            <person name="Noegel A.A."/>
            <person name="Eichinger L."/>
            <person name="Gallinger C."/>
            <person name="Pawlowski J."/>
            <person name="Sierra R."/>
            <person name="Euteneuer U."/>
            <person name="Pillet L."/>
            <person name="Moustafa A."/>
            <person name="Platzer M."/>
            <person name="Groth M."/>
            <person name="Szafranski K."/>
            <person name="Schliwa M."/>
        </authorList>
    </citation>
    <scope>NUCLEOTIDE SEQUENCE [LARGE SCALE GENOMIC DNA]</scope>
</reference>
<accession>X6NYC4</accession>
<gene>
    <name evidence="3" type="ORF">RFI_06283</name>
</gene>
<keyword evidence="4" id="KW-1185">Reference proteome</keyword>
<evidence type="ECO:0000256" key="1">
    <source>
        <dbReference type="SAM" id="MobiDB-lite"/>
    </source>
</evidence>
<keyword evidence="2" id="KW-0472">Membrane</keyword>
<protein>
    <submittedName>
        <fullName evidence="3">Uncharacterized protein</fullName>
    </submittedName>
</protein>
<feature type="region of interest" description="Disordered" evidence="1">
    <location>
        <begin position="330"/>
        <end position="349"/>
    </location>
</feature>
<dbReference type="EMBL" id="ASPP01005286">
    <property type="protein sequence ID" value="ETO30834.1"/>
    <property type="molecule type" value="Genomic_DNA"/>
</dbReference>
<evidence type="ECO:0000256" key="2">
    <source>
        <dbReference type="SAM" id="Phobius"/>
    </source>
</evidence>
<keyword evidence="2" id="KW-0812">Transmembrane</keyword>
<name>X6NYC4_RETFI</name>